<sequence>MAATILAYRHVLACYVCFISLNLLDRVQGFVFPVLPVGKPNPAEHRPAVLNSHHSDTGSAIATGISSSVSNSSLLQDRTVKELWQLLEDADRVEPGLKSQLRRKQDIIDYIEQQPEHLQEDADENPPIQEQDEAKEEGINDASSLGEPEGATEESVELSSFDGHLSSNQAAEVDNVDDNDNDAPSIADNRPSNIDPDIAEKIPPFLAEKMTHKGIQSLLPIQVEAFQRIFEGKDAVLQAPTGSGKTLAYVLPLVSRKPTGRRKKVAAPLVLVLVPSRELARQVGKEYSKYLQQSSYVTTVYGGVPLERHIGQLKKNKPLVVVGTPGRLRELVREGHLDYSQITTLVLDESDTLLDRADSPDVRAILGDLETAIEHAPERSDNPEYQLLLVSATMNQHVVEFARELEIPSKALICVEGSASKVLVEHSSSSSFSDEEQQQQSAKESTTTATKSNERTTIGDVPSVQHWHMSCKANVRPSVALDLISIMAPRLTIVFVASKLEAESVASFLSTKLRGVVRVLHGDMVQSARSRNIALIREMTEAGRGDNTQQVLVATDVASRGIDLAVDLVVQFGVPRISGKDGTFSTELYTHRTGRTGRFSSEGPHSSVNAANAVLLYDPAVGEGKLIPILATEVRQELGIELQPKQLPSSAEVVAAGYERTKQSVSLGDSSPFDNDLFSYFRQVIETEEGVDTSDPEQMLEYLSRAMALLSNLDPAISPFRPHASLLSGNDADRTLRLYRNDQTPFTPPEVIKICKQWGSGKLGRVVVCQDGSAVFDLPRKRAMRLLESAHGSPDDSQLELPLTLPDLCS</sequence>
<dbReference type="InterPro" id="IPR027417">
    <property type="entry name" value="P-loop_NTPase"/>
</dbReference>
<feature type="region of interest" description="Disordered" evidence="6">
    <location>
        <begin position="426"/>
        <end position="458"/>
    </location>
</feature>
<dbReference type="Proteomes" id="UP001153069">
    <property type="component" value="Unassembled WGS sequence"/>
</dbReference>
<feature type="signal peptide" evidence="7">
    <location>
        <begin position="1"/>
        <end position="29"/>
    </location>
</feature>
<dbReference type="CDD" id="cd00268">
    <property type="entry name" value="DEADc"/>
    <property type="match status" value="1"/>
</dbReference>
<feature type="compositionally biased region" description="Low complexity" evidence="6">
    <location>
        <begin position="427"/>
        <end position="451"/>
    </location>
</feature>
<dbReference type="PROSITE" id="PS51192">
    <property type="entry name" value="HELICASE_ATP_BIND_1"/>
    <property type="match status" value="1"/>
</dbReference>
<feature type="domain" description="Helicase C-terminal" evidence="9">
    <location>
        <begin position="482"/>
        <end position="655"/>
    </location>
</feature>
<name>A0A9N8DN55_9STRA</name>
<dbReference type="PANTHER" id="PTHR47963:SF8">
    <property type="entry name" value="ATP-DEPENDENT RNA HELICASE DEAD"/>
    <property type="match status" value="1"/>
</dbReference>
<dbReference type="CDD" id="cd18787">
    <property type="entry name" value="SF2_C_DEAD"/>
    <property type="match status" value="1"/>
</dbReference>
<dbReference type="SMART" id="SM00487">
    <property type="entry name" value="DEXDc"/>
    <property type="match status" value="1"/>
</dbReference>
<dbReference type="GO" id="GO:0005524">
    <property type="term" value="F:ATP binding"/>
    <property type="evidence" value="ECO:0007669"/>
    <property type="project" value="UniProtKB-KW"/>
</dbReference>
<evidence type="ECO:0000256" key="4">
    <source>
        <dbReference type="ARBA" id="ARBA00022806"/>
    </source>
</evidence>
<feature type="region of interest" description="Disordered" evidence="6">
    <location>
        <begin position="117"/>
        <end position="160"/>
    </location>
</feature>
<dbReference type="GO" id="GO:0016787">
    <property type="term" value="F:hydrolase activity"/>
    <property type="evidence" value="ECO:0007669"/>
    <property type="project" value="UniProtKB-KW"/>
</dbReference>
<evidence type="ECO:0000256" key="6">
    <source>
        <dbReference type="SAM" id="MobiDB-lite"/>
    </source>
</evidence>
<dbReference type="EMBL" id="CAICTM010000252">
    <property type="protein sequence ID" value="CAB9506087.1"/>
    <property type="molecule type" value="Genomic_DNA"/>
</dbReference>
<dbReference type="PROSITE" id="PS51194">
    <property type="entry name" value="HELICASE_CTER"/>
    <property type="match status" value="1"/>
</dbReference>
<proteinExistence type="predicted"/>
<gene>
    <name evidence="10" type="ORF">SEMRO_253_G099950.1</name>
</gene>
<keyword evidence="11" id="KW-1185">Reference proteome</keyword>
<dbReference type="GO" id="GO:0003724">
    <property type="term" value="F:RNA helicase activity"/>
    <property type="evidence" value="ECO:0007669"/>
    <property type="project" value="UniProtKB-EC"/>
</dbReference>
<comment type="caution">
    <text evidence="10">The sequence shown here is derived from an EMBL/GenBank/DDBJ whole genome shotgun (WGS) entry which is preliminary data.</text>
</comment>
<dbReference type="AlphaFoldDB" id="A0A9N8DN55"/>
<evidence type="ECO:0000313" key="11">
    <source>
        <dbReference type="Proteomes" id="UP001153069"/>
    </source>
</evidence>
<dbReference type="OrthoDB" id="43678at2759"/>
<keyword evidence="7" id="KW-0732">Signal</keyword>
<organism evidence="10 11">
    <name type="scientific">Seminavis robusta</name>
    <dbReference type="NCBI Taxonomy" id="568900"/>
    <lineage>
        <taxon>Eukaryota</taxon>
        <taxon>Sar</taxon>
        <taxon>Stramenopiles</taxon>
        <taxon>Ochrophyta</taxon>
        <taxon>Bacillariophyta</taxon>
        <taxon>Bacillariophyceae</taxon>
        <taxon>Bacillariophycidae</taxon>
        <taxon>Naviculales</taxon>
        <taxon>Naviculaceae</taxon>
        <taxon>Seminavis</taxon>
    </lineage>
</organism>
<evidence type="ECO:0000256" key="5">
    <source>
        <dbReference type="ARBA" id="ARBA00022840"/>
    </source>
</evidence>
<protein>
    <recommendedName>
        <fullName evidence="1">RNA helicase</fullName>
        <ecNumber evidence="1">3.6.4.13</ecNumber>
    </recommendedName>
</protein>
<dbReference type="InterPro" id="IPR011545">
    <property type="entry name" value="DEAD/DEAH_box_helicase_dom"/>
</dbReference>
<keyword evidence="3" id="KW-0378">Hydrolase</keyword>
<dbReference type="Gene3D" id="3.40.50.300">
    <property type="entry name" value="P-loop containing nucleotide triphosphate hydrolases"/>
    <property type="match status" value="2"/>
</dbReference>
<reference evidence="10" key="1">
    <citation type="submission" date="2020-06" db="EMBL/GenBank/DDBJ databases">
        <authorList>
            <consortium name="Plant Systems Biology data submission"/>
        </authorList>
    </citation>
    <scope>NUCLEOTIDE SEQUENCE</scope>
    <source>
        <strain evidence="10">D6</strain>
    </source>
</reference>
<feature type="region of interest" description="Disordered" evidence="6">
    <location>
        <begin position="172"/>
        <end position="198"/>
    </location>
</feature>
<evidence type="ECO:0000256" key="1">
    <source>
        <dbReference type="ARBA" id="ARBA00012552"/>
    </source>
</evidence>
<dbReference type="InterPro" id="IPR050547">
    <property type="entry name" value="DEAD_box_RNA_helicases"/>
</dbReference>
<accession>A0A9N8DN55</accession>
<evidence type="ECO:0000313" key="10">
    <source>
        <dbReference type="EMBL" id="CAB9506087.1"/>
    </source>
</evidence>
<dbReference type="SMART" id="SM00490">
    <property type="entry name" value="HELICc"/>
    <property type="match status" value="1"/>
</dbReference>
<dbReference type="EC" id="3.6.4.13" evidence="1"/>
<evidence type="ECO:0000256" key="7">
    <source>
        <dbReference type="SAM" id="SignalP"/>
    </source>
</evidence>
<dbReference type="PANTHER" id="PTHR47963">
    <property type="entry name" value="DEAD-BOX ATP-DEPENDENT RNA HELICASE 47, MITOCHONDRIAL"/>
    <property type="match status" value="1"/>
</dbReference>
<feature type="chain" id="PRO_5040232621" description="RNA helicase" evidence="7">
    <location>
        <begin position="30"/>
        <end position="810"/>
    </location>
</feature>
<dbReference type="InterPro" id="IPR001650">
    <property type="entry name" value="Helicase_C-like"/>
</dbReference>
<feature type="domain" description="Helicase ATP-binding" evidence="8">
    <location>
        <begin position="226"/>
        <end position="412"/>
    </location>
</feature>
<dbReference type="InterPro" id="IPR044742">
    <property type="entry name" value="DEAD/DEAH_RhlB"/>
</dbReference>
<keyword evidence="4 10" id="KW-0347">Helicase</keyword>
<keyword evidence="2" id="KW-0547">Nucleotide-binding</keyword>
<evidence type="ECO:0000256" key="3">
    <source>
        <dbReference type="ARBA" id="ARBA00022801"/>
    </source>
</evidence>
<dbReference type="InterPro" id="IPR014001">
    <property type="entry name" value="Helicase_ATP-bd"/>
</dbReference>
<evidence type="ECO:0000259" key="8">
    <source>
        <dbReference type="PROSITE" id="PS51192"/>
    </source>
</evidence>
<dbReference type="Pfam" id="PF00271">
    <property type="entry name" value="Helicase_C"/>
    <property type="match status" value="1"/>
</dbReference>
<evidence type="ECO:0000259" key="9">
    <source>
        <dbReference type="PROSITE" id="PS51194"/>
    </source>
</evidence>
<keyword evidence="5" id="KW-0067">ATP-binding</keyword>
<dbReference type="Pfam" id="PF00270">
    <property type="entry name" value="DEAD"/>
    <property type="match status" value="1"/>
</dbReference>
<dbReference type="SUPFAM" id="SSF52540">
    <property type="entry name" value="P-loop containing nucleoside triphosphate hydrolases"/>
    <property type="match status" value="1"/>
</dbReference>
<evidence type="ECO:0000256" key="2">
    <source>
        <dbReference type="ARBA" id="ARBA00022741"/>
    </source>
</evidence>
<dbReference type="GO" id="GO:0003723">
    <property type="term" value="F:RNA binding"/>
    <property type="evidence" value="ECO:0007669"/>
    <property type="project" value="TreeGrafter"/>
</dbReference>